<dbReference type="Pfam" id="PF13432">
    <property type="entry name" value="TPR_16"/>
    <property type="match status" value="1"/>
</dbReference>
<dbReference type="EMBL" id="JAUSWH010000022">
    <property type="protein sequence ID" value="MDQ0458090.1"/>
    <property type="molecule type" value="Genomic_DNA"/>
</dbReference>
<keyword evidence="6" id="KW-1185">Reference proteome</keyword>
<evidence type="ECO:0000256" key="4">
    <source>
        <dbReference type="SAM" id="SignalP"/>
    </source>
</evidence>
<reference evidence="5 6" key="1">
    <citation type="submission" date="2023-07" db="EMBL/GenBank/DDBJ databases">
        <title>Genomic Encyclopedia of Type Strains, Phase IV (KMG-IV): sequencing the most valuable type-strain genomes for metagenomic binning, comparative biology and taxonomic classification.</title>
        <authorList>
            <person name="Goeker M."/>
        </authorList>
    </citation>
    <scope>NUCLEOTIDE SEQUENCE [LARGE SCALE GENOMIC DNA]</scope>
    <source>
        <strain evidence="5 6">DSM 100301</strain>
    </source>
</reference>
<organism evidence="5 6">
    <name type="scientific">Rhizobium paknamense</name>
    <dbReference type="NCBI Taxonomy" id="1206817"/>
    <lineage>
        <taxon>Bacteria</taxon>
        <taxon>Pseudomonadati</taxon>
        <taxon>Pseudomonadota</taxon>
        <taxon>Alphaproteobacteria</taxon>
        <taxon>Hyphomicrobiales</taxon>
        <taxon>Rhizobiaceae</taxon>
        <taxon>Rhizobium/Agrobacterium group</taxon>
        <taxon>Rhizobium</taxon>
    </lineage>
</organism>
<dbReference type="SUPFAM" id="SSF48452">
    <property type="entry name" value="TPR-like"/>
    <property type="match status" value="1"/>
</dbReference>
<feature type="repeat" description="TPR" evidence="3">
    <location>
        <begin position="119"/>
        <end position="152"/>
    </location>
</feature>
<dbReference type="SMART" id="SM00028">
    <property type="entry name" value="TPR"/>
    <property type="match status" value="3"/>
</dbReference>
<dbReference type="Gene3D" id="1.25.40.10">
    <property type="entry name" value="Tetratricopeptide repeat domain"/>
    <property type="match status" value="1"/>
</dbReference>
<evidence type="ECO:0000313" key="6">
    <source>
        <dbReference type="Proteomes" id="UP001235269"/>
    </source>
</evidence>
<evidence type="ECO:0000256" key="2">
    <source>
        <dbReference type="ARBA" id="ARBA00022803"/>
    </source>
</evidence>
<sequence length="205" mass="22907">MRDRVIAMRFLRLTMALLLLAPAALMAQEQKDTVERLENPDAQSLATKPVADLLEQLKRERQPETAKAISGAILIEWSDSGSPTVNLMMQWAADALKKKNNAAALDFLDQAIVLEPDFAEAWHRRATLHYAMNDYRKAVSDLNHVLQLQPRHFAALSGLAAILTETGRDAKALEAWQRYLDIYPADRDAQEAVTTLSEKLAGSRT</sequence>
<evidence type="ECO:0000256" key="3">
    <source>
        <dbReference type="PROSITE-ProRule" id="PRU00339"/>
    </source>
</evidence>
<protein>
    <submittedName>
        <fullName evidence="5">Tetratricopeptide (TPR) repeat protein</fullName>
    </submittedName>
</protein>
<keyword evidence="4" id="KW-0732">Signal</keyword>
<evidence type="ECO:0000313" key="5">
    <source>
        <dbReference type="EMBL" id="MDQ0458090.1"/>
    </source>
</evidence>
<dbReference type="PANTHER" id="PTHR44858">
    <property type="entry name" value="TETRATRICOPEPTIDE REPEAT PROTEIN 6"/>
    <property type="match status" value="1"/>
</dbReference>
<comment type="caution">
    <text evidence="5">The sequence shown here is derived from an EMBL/GenBank/DDBJ whole genome shotgun (WGS) entry which is preliminary data.</text>
</comment>
<keyword evidence="1" id="KW-0677">Repeat</keyword>
<dbReference type="InterPro" id="IPR050498">
    <property type="entry name" value="Ycf3"/>
</dbReference>
<dbReference type="RefSeq" id="WP_307160193.1">
    <property type="nucleotide sequence ID" value="NZ_JAUSWH010000022.1"/>
</dbReference>
<dbReference type="PANTHER" id="PTHR44858:SF1">
    <property type="entry name" value="UDP-N-ACETYLGLUCOSAMINE--PEPTIDE N-ACETYLGLUCOSAMINYLTRANSFERASE SPINDLY-RELATED"/>
    <property type="match status" value="1"/>
</dbReference>
<feature type="chain" id="PRO_5046077900" evidence="4">
    <location>
        <begin position="28"/>
        <end position="205"/>
    </location>
</feature>
<keyword evidence="2 3" id="KW-0802">TPR repeat</keyword>
<feature type="signal peptide" evidence="4">
    <location>
        <begin position="1"/>
        <end position="27"/>
    </location>
</feature>
<dbReference type="Proteomes" id="UP001235269">
    <property type="component" value="Unassembled WGS sequence"/>
</dbReference>
<evidence type="ECO:0000256" key="1">
    <source>
        <dbReference type="ARBA" id="ARBA00022737"/>
    </source>
</evidence>
<proteinExistence type="predicted"/>
<dbReference type="InterPro" id="IPR011990">
    <property type="entry name" value="TPR-like_helical_dom_sf"/>
</dbReference>
<accession>A0ABU0IL13</accession>
<gene>
    <name evidence="5" type="ORF">QO005_004448</name>
</gene>
<name>A0ABU0IL13_9HYPH</name>
<dbReference type="InterPro" id="IPR019734">
    <property type="entry name" value="TPR_rpt"/>
</dbReference>
<dbReference type="PROSITE" id="PS50005">
    <property type="entry name" value="TPR"/>
    <property type="match status" value="1"/>
</dbReference>